<dbReference type="Proteomes" id="UP001165065">
    <property type="component" value="Unassembled WGS sequence"/>
</dbReference>
<dbReference type="InterPro" id="IPR036770">
    <property type="entry name" value="Ankyrin_rpt-contain_sf"/>
</dbReference>
<keyword evidence="1" id="KW-0677">Repeat</keyword>
<organism evidence="5 6">
    <name type="scientific">Triparma columacea</name>
    <dbReference type="NCBI Taxonomy" id="722753"/>
    <lineage>
        <taxon>Eukaryota</taxon>
        <taxon>Sar</taxon>
        <taxon>Stramenopiles</taxon>
        <taxon>Ochrophyta</taxon>
        <taxon>Bolidophyceae</taxon>
        <taxon>Parmales</taxon>
        <taxon>Triparmaceae</taxon>
        <taxon>Triparma</taxon>
    </lineage>
</organism>
<evidence type="ECO:0000313" key="6">
    <source>
        <dbReference type="Proteomes" id="UP001165065"/>
    </source>
</evidence>
<feature type="repeat" description="ANK" evidence="3">
    <location>
        <begin position="176"/>
        <end position="208"/>
    </location>
</feature>
<accession>A0A9W7L3W9</accession>
<dbReference type="SUPFAM" id="SSF48403">
    <property type="entry name" value="Ankyrin repeat"/>
    <property type="match status" value="1"/>
</dbReference>
<dbReference type="PROSITE" id="PS50088">
    <property type="entry name" value="ANK_REPEAT"/>
    <property type="match status" value="3"/>
</dbReference>
<proteinExistence type="predicted"/>
<feature type="repeat" description="ANK" evidence="3">
    <location>
        <begin position="249"/>
        <end position="281"/>
    </location>
</feature>
<dbReference type="Gene3D" id="1.25.40.20">
    <property type="entry name" value="Ankyrin repeat-containing domain"/>
    <property type="match status" value="2"/>
</dbReference>
<dbReference type="PANTHER" id="PTHR24188">
    <property type="entry name" value="ANKYRIN REPEAT PROTEIN"/>
    <property type="match status" value="1"/>
</dbReference>
<dbReference type="PANTHER" id="PTHR24188:SF29">
    <property type="entry name" value="GH09064P"/>
    <property type="match status" value="1"/>
</dbReference>
<reference evidence="6" key="1">
    <citation type="journal article" date="2023" name="Commun. Biol.">
        <title>Genome analysis of Parmales, the sister group of diatoms, reveals the evolutionary specialization of diatoms from phago-mixotrophs to photoautotrophs.</title>
        <authorList>
            <person name="Ban H."/>
            <person name="Sato S."/>
            <person name="Yoshikawa S."/>
            <person name="Yamada K."/>
            <person name="Nakamura Y."/>
            <person name="Ichinomiya M."/>
            <person name="Sato N."/>
            <person name="Blanc-Mathieu R."/>
            <person name="Endo H."/>
            <person name="Kuwata A."/>
            <person name="Ogata H."/>
        </authorList>
    </citation>
    <scope>NUCLEOTIDE SEQUENCE [LARGE SCALE GENOMIC DNA]</scope>
</reference>
<feature type="compositionally biased region" description="Basic and acidic residues" evidence="4">
    <location>
        <begin position="451"/>
        <end position="482"/>
    </location>
</feature>
<evidence type="ECO:0000256" key="4">
    <source>
        <dbReference type="SAM" id="MobiDB-lite"/>
    </source>
</evidence>
<comment type="caution">
    <text evidence="5">The sequence shown here is derived from an EMBL/GenBank/DDBJ whole genome shotgun (WGS) entry which is preliminary data.</text>
</comment>
<dbReference type="EMBL" id="BRYA01000702">
    <property type="protein sequence ID" value="GMI30260.1"/>
    <property type="molecule type" value="Genomic_DNA"/>
</dbReference>
<dbReference type="InterPro" id="IPR002110">
    <property type="entry name" value="Ankyrin_rpt"/>
</dbReference>
<dbReference type="Pfam" id="PF12796">
    <property type="entry name" value="Ank_2"/>
    <property type="match status" value="2"/>
</dbReference>
<evidence type="ECO:0000256" key="1">
    <source>
        <dbReference type="ARBA" id="ARBA00022737"/>
    </source>
</evidence>
<protein>
    <submittedName>
        <fullName evidence="5">Uncharacterized protein</fullName>
    </submittedName>
</protein>
<evidence type="ECO:0000256" key="3">
    <source>
        <dbReference type="PROSITE-ProRule" id="PRU00023"/>
    </source>
</evidence>
<evidence type="ECO:0000313" key="5">
    <source>
        <dbReference type="EMBL" id="GMI30260.1"/>
    </source>
</evidence>
<keyword evidence="2 3" id="KW-0040">ANK repeat</keyword>
<keyword evidence="6" id="KW-1185">Reference proteome</keyword>
<dbReference type="SMART" id="SM00248">
    <property type="entry name" value="ANK"/>
    <property type="match status" value="7"/>
</dbReference>
<sequence length="506" mass="58426">MSSPTSSPQGAITFGADTTLEIPTLELGNNDEDATFATPEDRTLELPSHMKGGGDFVVRDESVIDSSSDDEPWWDGVYDTPISDASEKELDLIDACKDNDIDMVLTLIGDNIQKSDVNLDCRVCIGHPGPPKYSRRRRTVMYENSPFHICCEEGHLDLVEYFIKREECNFHTTDMELRTPLHSACERGHLQIVKLLLKEQKVPNMLSEIDRLGRTPLYLAAQKGQSDVLKLLCKQTFRRKPDIEARAKNQSTPLIAACRNGHLECVKLLVEKGANVEAEMDKGIRPLMAAAIITDENLSVELCTFLLKNDTQKAELNAVDHNNRTAFFFACQEENFPLVKYLASFEEVNMKIACGFAFTGQEALLQKKNKEIGFWVRDLQRLRDKEKKDRIERANRELGMKNEGPKKKQLINDDEWKIVKEFKKGRNLEVLDVLSYPGWEKKNWARDEFNEDQARKARERKEMEEELKRAAAEEERAMRERMEWEEEQRRRKKEKEQRLTRKVKKK</sequence>
<evidence type="ECO:0000256" key="2">
    <source>
        <dbReference type="ARBA" id="ARBA00023043"/>
    </source>
</evidence>
<dbReference type="AlphaFoldDB" id="A0A9W7L3W9"/>
<name>A0A9W7L3W9_9STRA</name>
<dbReference type="OrthoDB" id="59416at2759"/>
<dbReference type="PROSITE" id="PS50297">
    <property type="entry name" value="ANK_REP_REGION"/>
    <property type="match status" value="3"/>
</dbReference>
<feature type="repeat" description="ANK" evidence="3">
    <location>
        <begin position="212"/>
        <end position="232"/>
    </location>
</feature>
<feature type="region of interest" description="Disordered" evidence="4">
    <location>
        <begin position="451"/>
        <end position="506"/>
    </location>
</feature>
<dbReference type="PRINTS" id="PR01415">
    <property type="entry name" value="ANKYRIN"/>
</dbReference>
<gene>
    <name evidence="5" type="ORF">TrCOL_g5520</name>
</gene>